<evidence type="ECO:0000256" key="1">
    <source>
        <dbReference type="SAM" id="MobiDB-lite"/>
    </source>
</evidence>
<evidence type="ECO:0000313" key="2">
    <source>
        <dbReference type="EMBL" id="BAD25516.1"/>
    </source>
</evidence>
<reference evidence="4" key="4">
    <citation type="journal article" date="2008" name="Nucleic Acids Res.">
        <title>The rice annotation project database (RAP-DB): 2008 update.</title>
        <authorList>
            <consortium name="The rice annotation project (RAP)"/>
        </authorList>
    </citation>
    <scope>GENOME REANNOTATION</scope>
    <source>
        <strain evidence="4">cv. Nipponbare</strain>
    </source>
</reference>
<feature type="region of interest" description="Disordered" evidence="1">
    <location>
        <begin position="48"/>
        <end position="163"/>
    </location>
</feature>
<gene>
    <name evidence="3" type="ORF">P0030D07.25</name>
    <name evidence="2" type="ORF">P0519A12.10</name>
</gene>
<dbReference type="EMBL" id="AP004839">
    <property type="protein sequence ID" value="BAD25516.1"/>
    <property type="molecule type" value="Genomic_DNA"/>
</dbReference>
<feature type="compositionally biased region" description="Low complexity" evidence="1">
    <location>
        <begin position="133"/>
        <end position="148"/>
    </location>
</feature>
<sequence>MAYVCVGSRGDYEIGHRFRAPFLRLLVIIPALTGSQLQVNSRGLVGRATRAATPATTASPPPSPSLPRRRPSSRRQSWAAARTAAAGPSFSLAPLPVGWSSEGERTEGRRRGSSRPPAAGGDGSNASGGGSGPRVVSSGGSGAGRVVSKASEGGRAAGGGGRDASIELPVEEAVMPAEVVAAQAEEADEVTAGGAEGRWRWRMVVEAAECRPAAAGMEMAAGMEGGGEEGDGGQDPVAPEADPAPRRADLVRGDLAAVLALRSLRRRRQGRDGDGGNGAELVVMVAVAAGRRRQHGGGSVATAEEVEYLRMATVRWLGVRQQRLRWR</sequence>
<dbReference type="EMBL" id="AP005306">
    <property type="protein sequence ID" value="BAD25817.1"/>
    <property type="molecule type" value="Genomic_DNA"/>
</dbReference>
<evidence type="ECO:0000313" key="3">
    <source>
        <dbReference type="EMBL" id="BAD25817.1"/>
    </source>
</evidence>
<feature type="compositionally biased region" description="Gly residues" evidence="1">
    <location>
        <begin position="120"/>
        <end position="132"/>
    </location>
</feature>
<reference evidence="4" key="3">
    <citation type="journal article" date="2005" name="Nature">
        <title>The map-based sequence of the rice genome.</title>
        <authorList>
            <consortium name="International rice genome sequencing project (IRGSP)"/>
            <person name="Matsumoto T."/>
            <person name="Wu J."/>
            <person name="Kanamori H."/>
            <person name="Katayose Y."/>
            <person name="Fujisawa M."/>
            <person name="Namiki N."/>
            <person name="Mizuno H."/>
            <person name="Yamamoto K."/>
            <person name="Antonio B.A."/>
            <person name="Baba T."/>
            <person name="Sakata K."/>
            <person name="Nagamura Y."/>
            <person name="Aoki H."/>
            <person name="Arikawa K."/>
            <person name="Arita K."/>
            <person name="Bito T."/>
            <person name="Chiden Y."/>
            <person name="Fujitsuka N."/>
            <person name="Fukunaka R."/>
            <person name="Hamada M."/>
            <person name="Harada C."/>
            <person name="Hayashi A."/>
            <person name="Hijishita S."/>
            <person name="Honda M."/>
            <person name="Hosokawa S."/>
            <person name="Ichikawa Y."/>
            <person name="Idonuma A."/>
            <person name="Iijima M."/>
            <person name="Ikeda M."/>
            <person name="Ikeno M."/>
            <person name="Ito K."/>
            <person name="Ito S."/>
            <person name="Ito T."/>
            <person name="Ito Y."/>
            <person name="Ito Y."/>
            <person name="Iwabuchi A."/>
            <person name="Kamiya K."/>
            <person name="Karasawa W."/>
            <person name="Kurita K."/>
            <person name="Katagiri S."/>
            <person name="Kikuta A."/>
            <person name="Kobayashi H."/>
            <person name="Kobayashi N."/>
            <person name="Machita K."/>
            <person name="Maehara T."/>
            <person name="Masukawa M."/>
            <person name="Mizubayashi T."/>
            <person name="Mukai Y."/>
            <person name="Nagasaki H."/>
            <person name="Nagata Y."/>
            <person name="Naito S."/>
            <person name="Nakashima M."/>
            <person name="Nakama Y."/>
            <person name="Nakamichi Y."/>
            <person name="Nakamura M."/>
            <person name="Meguro A."/>
            <person name="Negishi M."/>
            <person name="Ohta I."/>
            <person name="Ohta T."/>
            <person name="Okamoto M."/>
            <person name="Ono N."/>
            <person name="Saji S."/>
            <person name="Sakaguchi M."/>
            <person name="Sakai K."/>
            <person name="Shibata M."/>
            <person name="Shimokawa T."/>
            <person name="Song J."/>
            <person name="Takazaki Y."/>
            <person name="Terasawa K."/>
            <person name="Tsugane M."/>
            <person name="Tsuji K."/>
            <person name="Ueda S."/>
            <person name="Waki K."/>
            <person name="Yamagata H."/>
            <person name="Yamamoto M."/>
            <person name="Yamamoto S."/>
            <person name="Yamane H."/>
            <person name="Yoshiki S."/>
            <person name="Yoshihara R."/>
            <person name="Yukawa K."/>
            <person name="Zhong H."/>
            <person name="Yano M."/>
            <person name="Yuan Q."/>
            <person name="Ouyang S."/>
            <person name="Liu J."/>
            <person name="Jones K.M."/>
            <person name="Gansberger K."/>
            <person name="Moffat K."/>
            <person name="Hill J."/>
            <person name="Bera J."/>
            <person name="Fadrosh D."/>
            <person name="Jin S."/>
            <person name="Johri S."/>
            <person name="Kim M."/>
            <person name="Overton L."/>
            <person name="Reardon M."/>
            <person name="Tsitrin T."/>
            <person name="Vuong H."/>
            <person name="Weaver B."/>
            <person name="Ciecko A."/>
            <person name="Tallon L."/>
            <person name="Jackson J."/>
            <person name="Pai G."/>
            <person name="Aken S.V."/>
            <person name="Utterback T."/>
            <person name="Reidmuller S."/>
            <person name="Feldblyum T."/>
            <person name="Hsiao J."/>
            <person name="Zismann V."/>
            <person name="Iobst S."/>
            <person name="de Vazeille A.R."/>
            <person name="Buell C.R."/>
            <person name="Ying K."/>
            <person name="Li Y."/>
            <person name="Lu T."/>
            <person name="Huang Y."/>
            <person name="Zhao Q."/>
            <person name="Feng Q."/>
            <person name="Zhang L."/>
            <person name="Zhu J."/>
            <person name="Weng Q."/>
            <person name="Mu J."/>
            <person name="Lu Y."/>
            <person name="Fan D."/>
            <person name="Liu Y."/>
            <person name="Guan J."/>
            <person name="Zhang Y."/>
            <person name="Yu S."/>
            <person name="Liu X."/>
            <person name="Zhang Y."/>
            <person name="Hong G."/>
            <person name="Han B."/>
            <person name="Choisne N."/>
            <person name="Demange N."/>
            <person name="Orjeda G."/>
            <person name="Samain S."/>
            <person name="Cattolico L."/>
            <person name="Pelletier E."/>
            <person name="Couloux A."/>
            <person name="Segurens B."/>
            <person name="Wincker P."/>
            <person name="D'Hont A."/>
            <person name="Scarpelli C."/>
            <person name="Weissenbach J."/>
            <person name="Salanoubat M."/>
            <person name="Quetier F."/>
            <person name="Yu Y."/>
            <person name="Kim H.R."/>
            <person name="Rambo T."/>
            <person name="Currie J."/>
            <person name="Collura K."/>
            <person name="Luo M."/>
            <person name="Yang T."/>
            <person name="Ammiraju J.S.S."/>
            <person name="Engler F."/>
            <person name="Soderlund C."/>
            <person name="Wing R.A."/>
            <person name="Palmer L.E."/>
            <person name="de la Bastide M."/>
            <person name="Spiegel L."/>
            <person name="Nascimento L."/>
            <person name="Zutavern T."/>
            <person name="O'Shaughnessy A."/>
            <person name="Dike S."/>
            <person name="Dedhia N."/>
            <person name="Preston R."/>
            <person name="Balija V."/>
            <person name="McCombie W.R."/>
            <person name="Chow T."/>
            <person name="Chen H."/>
            <person name="Chung M."/>
            <person name="Chen C."/>
            <person name="Shaw J."/>
            <person name="Wu H."/>
            <person name="Hsiao K."/>
            <person name="Chao Y."/>
            <person name="Chu M."/>
            <person name="Cheng C."/>
            <person name="Hour A."/>
            <person name="Lee P."/>
            <person name="Lin S."/>
            <person name="Lin Y."/>
            <person name="Liou J."/>
            <person name="Liu S."/>
            <person name="Hsing Y."/>
            <person name="Raghuvanshi S."/>
            <person name="Mohanty A."/>
            <person name="Bharti A.K."/>
            <person name="Gaur A."/>
            <person name="Gupta V."/>
            <person name="Kumar D."/>
            <person name="Ravi V."/>
            <person name="Vij S."/>
            <person name="Kapur A."/>
            <person name="Khurana P."/>
            <person name="Khurana P."/>
            <person name="Khurana J.P."/>
            <person name="Tyagi A.K."/>
            <person name="Gaikwad K."/>
            <person name="Singh A."/>
            <person name="Dalal V."/>
            <person name="Srivastava S."/>
            <person name="Dixit A."/>
            <person name="Pal A.K."/>
            <person name="Ghazi I.A."/>
            <person name="Yadav M."/>
            <person name="Pandit A."/>
            <person name="Bhargava A."/>
            <person name="Sureshbabu K."/>
            <person name="Batra K."/>
            <person name="Sharma T.R."/>
            <person name="Mohapatra T."/>
            <person name="Singh N.K."/>
            <person name="Messing J."/>
            <person name="Nelson A.B."/>
            <person name="Fuks G."/>
            <person name="Kavchok S."/>
            <person name="Keizer G."/>
            <person name="Linton E."/>
            <person name="Llaca V."/>
            <person name="Song R."/>
            <person name="Tanyolac B."/>
            <person name="Young S."/>
            <person name="Ho-Il K."/>
            <person name="Hahn J.H."/>
            <person name="Sangsakoo G."/>
            <person name="Vanavichit A."/>
            <person name="de Mattos Luiz.A.T."/>
            <person name="Zimmer P.D."/>
            <person name="Malone G."/>
            <person name="Dellagostin O."/>
            <person name="de Oliveira A.C."/>
            <person name="Bevan M."/>
            <person name="Bancroft I."/>
            <person name="Minx P."/>
            <person name="Cordum H."/>
            <person name="Wilson R."/>
            <person name="Cheng Z."/>
            <person name="Jin W."/>
            <person name="Jiang J."/>
            <person name="Leong S.A."/>
            <person name="Iwama H."/>
            <person name="Gojobori T."/>
            <person name="Itoh T."/>
            <person name="Niimura Y."/>
            <person name="Fujii Y."/>
            <person name="Habara T."/>
            <person name="Sakai H."/>
            <person name="Sato Y."/>
            <person name="Wilson G."/>
            <person name="Kumar K."/>
            <person name="McCouch S."/>
            <person name="Juretic N."/>
            <person name="Hoen D."/>
            <person name="Wright S."/>
            <person name="Bruskiewich R."/>
            <person name="Bureau T."/>
            <person name="Miyao A."/>
            <person name="Hirochika H."/>
            <person name="Nishikawa T."/>
            <person name="Kadowaki K."/>
            <person name="Sugiura M."/>
            <person name="Burr B."/>
            <person name="Sasaki T."/>
        </authorList>
    </citation>
    <scope>NUCLEOTIDE SEQUENCE [LARGE SCALE GENOMIC DNA]</scope>
    <source>
        <strain evidence="4">cv. Nipponbare</strain>
    </source>
</reference>
<feature type="compositionally biased region" description="Low complexity" evidence="1">
    <location>
        <begin position="74"/>
        <end position="91"/>
    </location>
</feature>
<feature type="region of interest" description="Disordered" evidence="1">
    <location>
        <begin position="224"/>
        <end position="245"/>
    </location>
</feature>
<reference evidence="2" key="1">
    <citation type="submission" date="2002-03" db="EMBL/GenBank/DDBJ databases">
        <title>Oryza sativa nipponbare(GA3) genomic DNA, chromosome 2, PAC clone:P0519A12.</title>
        <authorList>
            <person name="Sasaki T."/>
            <person name="Matsumoto T."/>
            <person name="Yamamoto K."/>
        </authorList>
    </citation>
    <scope>NUCLEOTIDE SEQUENCE</scope>
</reference>
<dbReference type="Proteomes" id="UP000000763">
    <property type="component" value="Chromosome 2"/>
</dbReference>
<organism evidence="3 4">
    <name type="scientific">Oryza sativa subsp. japonica</name>
    <name type="common">Rice</name>
    <dbReference type="NCBI Taxonomy" id="39947"/>
    <lineage>
        <taxon>Eukaryota</taxon>
        <taxon>Viridiplantae</taxon>
        <taxon>Streptophyta</taxon>
        <taxon>Embryophyta</taxon>
        <taxon>Tracheophyta</taxon>
        <taxon>Spermatophyta</taxon>
        <taxon>Magnoliopsida</taxon>
        <taxon>Liliopsida</taxon>
        <taxon>Poales</taxon>
        <taxon>Poaceae</taxon>
        <taxon>BOP clade</taxon>
        <taxon>Oryzoideae</taxon>
        <taxon>Oryzeae</taxon>
        <taxon>Oryzinae</taxon>
        <taxon>Oryza</taxon>
        <taxon>Oryza sativa</taxon>
    </lineage>
</organism>
<proteinExistence type="predicted"/>
<name>Q6H632_ORYSJ</name>
<feature type="compositionally biased region" description="Low complexity" evidence="1">
    <location>
        <begin position="48"/>
        <end position="58"/>
    </location>
</feature>
<protein>
    <submittedName>
        <fullName evidence="3">Uncharacterized protein</fullName>
    </submittedName>
</protein>
<dbReference type="AlphaFoldDB" id="Q6H632"/>
<reference evidence="3" key="2">
    <citation type="submission" date="2002-05" db="EMBL/GenBank/DDBJ databases">
        <title>Oryza sativa nipponbare(GA3) genomic DNA, chromosome 2, PAC clone:P0030D07.</title>
        <authorList>
            <person name="Sasaki T."/>
            <person name="Matsumoto T."/>
            <person name="Katayose Y."/>
        </authorList>
    </citation>
    <scope>NUCLEOTIDE SEQUENCE</scope>
</reference>
<evidence type="ECO:0000313" key="4">
    <source>
        <dbReference type="Proteomes" id="UP000000763"/>
    </source>
</evidence>
<accession>Q6H632</accession>